<dbReference type="AlphaFoldDB" id="A0A5A7SCQ8"/>
<evidence type="ECO:0000313" key="14">
    <source>
        <dbReference type="Proteomes" id="UP000322244"/>
    </source>
</evidence>
<evidence type="ECO:0000256" key="7">
    <source>
        <dbReference type="ARBA" id="ARBA00023004"/>
    </source>
</evidence>
<dbReference type="Pfam" id="PF20628">
    <property type="entry name" value="Dyp_perox_C"/>
    <property type="match status" value="1"/>
</dbReference>
<dbReference type="SUPFAM" id="SSF54909">
    <property type="entry name" value="Dimeric alpha+beta barrel"/>
    <property type="match status" value="1"/>
</dbReference>
<protein>
    <submittedName>
        <fullName evidence="13">Dyp-type peroxidase</fullName>
    </submittedName>
</protein>
<dbReference type="InterPro" id="IPR011008">
    <property type="entry name" value="Dimeric_a/b-barrel"/>
</dbReference>
<sequence length="399" mass="42956">MTPQLPRRALLRGGVGLAGLAAAASTQAVPVANAVAAVPFHGENQAGILPEPQPYSVVLAANAIAGSRAELADLFRTITDRARFLTAGGDPDPVGITAPATDSGTLGSTIPAGGLTVTLGVGASLFDDRYGLQSRKPTRLDVMTPFPDDDLKPEWCHGDLSLVVSAPERDTVLHAVRDIARNTRGGMQFAWRQDGFVPPPRPSGAPRNHFGFKDGTSNPDVRDPGTMKRLVWAASDDQPWTAGGSYQVVRLIRMLVEFWDRISVGEQENLFGRARATGAPLDGTVEGDVPDYSRDGTGKVIPLTSHMRLANPRTDDTDDSRILRRSHSYDAGLDTNGNLDLGLVFVCYQQDIARQFVATQTRLDGEPLSDYISPFGGGYFFALPGVRNQSDYLGRRLFE</sequence>
<dbReference type="InterPro" id="IPR006311">
    <property type="entry name" value="TAT_signal"/>
</dbReference>
<evidence type="ECO:0000259" key="12">
    <source>
        <dbReference type="Pfam" id="PF20628"/>
    </source>
</evidence>
<evidence type="ECO:0000256" key="5">
    <source>
        <dbReference type="ARBA" id="ARBA00022729"/>
    </source>
</evidence>
<evidence type="ECO:0000259" key="11">
    <source>
        <dbReference type="Pfam" id="PF04261"/>
    </source>
</evidence>
<keyword evidence="5 10" id="KW-0732">Signal</keyword>
<dbReference type="NCBIfam" id="TIGR01413">
    <property type="entry name" value="Dyp_perox_fam"/>
    <property type="match status" value="1"/>
</dbReference>
<evidence type="ECO:0000256" key="4">
    <source>
        <dbReference type="ARBA" id="ARBA00022723"/>
    </source>
</evidence>
<comment type="caution">
    <text evidence="13">The sequence shown here is derived from an EMBL/GenBank/DDBJ whole genome shotgun (WGS) entry which is preliminary data.</text>
</comment>
<dbReference type="GO" id="GO:0004601">
    <property type="term" value="F:peroxidase activity"/>
    <property type="evidence" value="ECO:0007669"/>
    <property type="project" value="UniProtKB-KW"/>
</dbReference>
<comment type="similarity">
    <text evidence="8">Belongs to the DyP-type peroxidase family.</text>
</comment>
<dbReference type="InterPro" id="IPR006314">
    <property type="entry name" value="Dyp_peroxidase"/>
</dbReference>
<keyword evidence="6" id="KW-0560">Oxidoreductase</keyword>
<evidence type="ECO:0000256" key="9">
    <source>
        <dbReference type="SAM" id="MobiDB-lite"/>
    </source>
</evidence>
<keyword evidence="4" id="KW-0479">Metal-binding</keyword>
<feature type="chain" id="PRO_5038487509" evidence="10">
    <location>
        <begin position="29"/>
        <end position="399"/>
    </location>
</feature>
<proteinExistence type="inferred from homology"/>
<accession>A0A5A7SCQ8</accession>
<dbReference type="Proteomes" id="UP000322244">
    <property type="component" value="Unassembled WGS sequence"/>
</dbReference>
<feature type="domain" description="Dyp-type peroxidase N-terminal" evidence="11">
    <location>
        <begin position="45"/>
        <end position="196"/>
    </location>
</feature>
<comment type="cofactor">
    <cofactor evidence="1">
        <name>heme b</name>
        <dbReference type="ChEBI" id="CHEBI:60344"/>
    </cofactor>
</comment>
<dbReference type="Pfam" id="PF04261">
    <property type="entry name" value="Dyp_perox_N"/>
    <property type="match status" value="1"/>
</dbReference>
<evidence type="ECO:0000313" key="13">
    <source>
        <dbReference type="EMBL" id="KAA0023940.1"/>
    </source>
</evidence>
<evidence type="ECO:0000256" key="6">
    <source>
        <dbReference type="ARBA" id="ARBA00023002"/>
    </source>
</evidence>
<organism evidence="13 14">
    <name type="scientific">Antrihabitans cavernicola</name>
    <dbReference type="NCBI Taxonomy" id="2495913"/>
    <lineage>
        <taxon>Bacteria</taxon>
        <taxon>Bacillati</taxon>
        <taxon>Actinomycetota</taxon>
        <taxon>Actinomycetes</taxon>
        <taxon>Mycobacteriales</taxon>
        <taxon>Nocardiaceae</taxon>
        <taxon>Antrihabitans</taxon>
    </lineage>
</organism>
<dbReference type="PANTHER" id="PTHR30521">
    <property type="entry name" value="DEFERROCHELATASE/PEROXIDASE"/>
    <property type="match status" value="1"/>
</dbReference>
<feature type="region of interest" description="Disordered" evidence="9">
    <location>
        <begin position="197"/>
        <end position="223"/>
    </location>
</feature>
<keyword evidence="3" id="KW-0349">Heme</keyword>
<evidence type="ECO:0000256" key="2">
    <source>
        <dbReference type="ARBA" id="ARBA00022559"/>
    </source>
</evidence>
<evidence type="ECO:0000256" key="8">
    <source>
        <dbReference type="ARBA" id="ARBA00025737"/>
    </source>
</evidence>
<dbReference type="InterPro" id="IPR048327">
    <property type="entry name" value="Dyp_perox_N"/>
</dbReference>
<evidence type="ECO:0000256" key="1">
    <source>
        <dbReference type="ARBA" id="ARBA00001970"/>
    </source>
</evidence>
<evidence type="ECO:0000256" key="10">
    <source>
        <dbReference type="SAM" id="SignalP"/>
    </source>
</evidence>
<gene>
    <name evidence="13" type="ORF">FOY51_04995</name>
</gene>
<dbReference type="PROSITE" id="PS51318">
    <property type="entry name" value="TAT"/>
    <property type="match status" value="1"/>
</dbReference>
<feature type="domain" description="Dyp-type peroxidase C-terminal" evidence="12">
    <location>
        <begin position="206"/>
        <end position="386"/>
    </location>
</feature>
<dbReference type="PANTHER" id="PTHR30521:SF4">
    <property type="entry name" value="DEFERROCHELATASE"/>
    <property type="match status" value="1"/>
</dbReference>
<dbReference type="InterPro" id="IPR048328">
    <property type="entry name" value="Dyp_perox_C"/>
</dbReference>
<keyword evidence="7" id="KW-0408">Iron</keyword>
<dbReference type="GO" id="GO:0005829">
    <property type="term" value="C:cytosol"/>
    <property type="evidence" value="ECO:0007669"/>
    <property type="project" value="TreeGrafter"/>
</dbReference>
<evidence type="ECO:0000256" key="3">
    <source>
        <dbReference type="ARBA" id="ARBA00022617"/>
    </source>
</evidence>
<dbReference type="RefSeq" id="WP_149429100.1">
    <property type="nucleotide sequence ID" value="NZ_VLNY01000002.1"/>
</dbReference>
<dbReference type="GO" id="GO:0046872">
    <property type="term" value="F:metal ion binding"/>
    <property type="evidence" value="ECO:0007669"/>
    <property type="project" value="UniProtKB-KW"/>
</dbReference>
<feature type="signal peptide" evidence="10">
    <location>
        <begin position="1"/>
        <end position="28"/>
    </location>
</feature>
<reference evidence="13 14" key="1">
    <citation type="submission" date="2019-07" db="EMBL/GenBank/DDBJ databases">
        <title>Rhodococcus cavernicolus sp. nov., isolated from a cave.</title>
        <authorList>
            <person name="Lee S.D."/>
        </authorList>
    </citation>
    <scope>NUCLEOTIDE SEQUENCE [LARGE SCALE GENOMIC DNA]</scope>
    <source>
        <strain evidence="13 14">C1-24</strain>
    </source>
</reference>
<dbReference type="OrthoDB" id="9781066at2"/>
<dbReference type="EMBL" id="VLNY01000002">
    <property type="protein sequence ID" value="KAA0023940.1"/>
    <property type="molecule type" value="Genomic_DNA"/>
</dbReference>
<keyword evidence="2 13" id="KW-0575">Peroxidase</keyword>
<name>A0A5A7SCQ8_9NOCA</name>
<dbReference type="GO" id="GO:0020037">
    <property type="term" value="F:heme binding"/>
    <property type="evidence" value="ECO:0007669"/>
    <property type="project" value="InterPro"/>
</dbReference>
<dbReference type="PROSITE" id="PS51404">
    <property type="entry name" value="DYP_PEROXIDASE"/>
    <property type="match status" value="1"/>
</dbReference>
<keyword evidence="14" id="KW-1185">Reference proteome</keyword>